<dbReference type="Gene3D" id="1.10.760.10">
    <property type="entry name" value="Cytochrome c-like domain"/>
    <property type="match status" value="2"/>
</dbReference>
<dbReference type="AlphaFoldDB" id="A0A6N4SUW9"/>
<keyword evidence="5" id="KW-0472">Membrane</keyword>
<dbReference type="PANTHER" id="PTHR35008:SF8">
    <property type="entry name" value="ALCOHOL DEHYDROGENASE CYTOCHROME C SUBUNIT"/>
    <property type="match status" value="1"/>
</dbReference>
<evidence type="ECO:0000256" key="1">
    <source>
        <dbReference type="ARBA" id="ARBA00022617"/>
    </source>
</evidence>
<dbReference type="Proteomes" id="UP000001822">
    <property type="component" value="Chromosome"/>
</dbReference>
<dbReference type="KEGG" id="chu:CHU_2867"/>
<proteinExistence type="predicted"/>
<evidence type="ECO:0000313" key="8">
    <source>
        <dbReference type="Proteomes" id="UP000001822"/>
    </source>
</evidence>
<name>A0A6N4SUW9_CYTH3</name>
<evidence type="ECO:0000259" key="6">
    <source>
        <dbReference type="PROSITE" id="PS51007"/>
    </source>
</evidence>
<sequence>MYVYFLKQNKPFLNNMKKVFRIVLYVFGAIILLVTGLLTYVKTALPDVGSAPQITIKATPERIERGRYLSNSVSVCMDCHSTRDWSRFSGPADSTSWGKGGEIFDQKFGFPGIFYSKNITPAALSSWTDGEIYRAITSGVSKDGSALFPVMPHPNYGKMATEDIYSIIAYLRTLAPIENNVPESKPDFPMNFIINTIPSKAEPHAIPDKKAQVAYGKYLLNAAACAECHTKQDNGRKIAGMEFAGGFEFPITGGILRSSNITPDAETGIGDWNEAAFINRFKMYADSLYTPAKVSPTEYNTIMPWMMYAKMTREDLGAIYAYLKTVKPVSNNVEKFTSKK</sequence>
<evidence type="ECO:0000256" key="5">
    <source>
        <dbReference type="SAM" id="Phobius"/>
    </source>
</evidence>
<evidence type="ECO:0000313" key="7">
    <source>
        <dbReference type="EMBL" id="ABG60115.1"/>
    </source>
</evidence>
<dbReference type="GO" id="GO:0046872">
    <property type="term" value="F:metal ion binding"/>
    <property type="evidence" value="ECO:0007669"/>
    <property type="project" value="UniProtKB-KW"/>
</dbReference>
<keyword evidence="5" id="KW-1133">Transmembrane helix</keyword>
<keyword evidence="3 4" id="KW-0408">Iron</keyword>
<organism evidence="7 8">
    <name type="scientific">Cytophaga hutchinsonii (strain ATCC 33406 / DSM 1761 / CIP 103989 / NBRC 15051 / NCIMB 9469 / D465)</name>
    <dbReference type="NCBI Taxonomy" id="269798"/>
    <lineage>
        <taxon>Bacteria</taxon>
        <taxon>Pseudomonadati</taxon>
        <taxon>Bacteroidota</taxon>
        <taxon>Cytophagia</taxon>
        <taxon>Cytophagales</taxon>
        <taxon>Cytophagaceae</taxon>
        <taxon>Cytophaga</taxon>
    </lineage>
</organism>
<accession>A0A6N4SUW9</accession>
<dbReference type="InterPro" id="IPR009056">
    <property type="entry name" value="Cyt_c-like_dom"/>
</dbReference>
<keyword evidence="8" id="KW-1185">Reference proteome</keyword>
<dbReference type="PANTHER" id="PTHR35008">
    <property type="entry name" value="BLL4482 PROTEIN-RELATED"/>
    <property type="match status" value="1"/>
</dbReference>
<dbReference type="GO" id="GO:0009055">
    <property type="term" value="F:electron transfer activity"/>
    <property type="evidence" value="ECO:0007669"/>
    <property type="project" value="InterPro"/>
</dbReference>
<dbReference type="Pfam" id="PF00034">
    <property type="entry name" value="Cytochrom_C"/>
    <property type="match status" value="1"/>
</dbReference>
<evidence type="ECO:0000256" key="2">
    <source>
        <dbReference type="ARBA" id="ARBA00022723"/>
    </source>
</evidence>
<keyword evidence="2 4" id="KW-0479">Metal-binding</keyword>
<dbReference type="InterPro" id="IPR036909">
    <property type="entry name" value="Cyt_c-like_dom_sf"/>
</dbReference>
<keyword evidence="5" id="KW-0812">Transmembrane</keyword>
<dbReference type="PROSITE" id="PS51007">
    <property type="entry name" value="CYTC"/>
    <property type="match status" value="2"/>
</dbReference>
<gene>
    <name evidence="7" type="ordered locus">CHU_2867</name>
</gene>
<feature type="transmembrane region" description="Helical" evidence="5">
    <location>
        <begin position="20"/>
        <end position="41"/>
    </location>
</feature>
<keyword evidence="1 4" id="KW-0349">Heme</keyword>
<dbReference type="GO" id="GO:0020037">
    <property type="term" value="F:heme binding"/>
    <property type="evidence" value="ECO:0007669"/>
    <property type="project" value="InterPro"/>
</dbReference>
<protein>
    <submittedName>
        <fullName evidence="7">Cytochrome c-related protein</fullName>
    </submittedName>
</protein>
<dbReference type="SUPFAM" id="SSF46626">
    <property type="entry name" value="Cytochrome c"/>
    <property type="match status" value="2"/>
</dbReference>
<evidence type="ECO:0000256" key="4">
    <source>
        <dbReference type="PROSITE-ProRule" id="PRU00433"/>
    </source>
</evidence>
<dbReference type="EMBL" id="CP000383">
    <property type="protein sequence ID" value="ABG60115.1"/>
    <property type="molecule type" value="Genomic_DNA"/>
</dbReference>
<feature type="domain" description="Cytochrome c" evidence="6">
    <location>
        <begin position="211"/>
        <end position="327"/>
    </location>
</feature>
<evidence type="ECO:0000256" key="3">
    <source>
        <dbReference type="ARBA" id="ARBA00023004"/>
    </source>
</evidence>
<feature type="domain" description="Cytochrome c" evidence="6">
    <location>
        <begin position="61"/>
        <end position="175"/>
    </location>
</feature>
<dbReference type="InterPro" id="IPR051459">
    <property type="entry name" value="Cytochrome_c-type_DH"/>
</dbReference>
<reference evidence="7 8" key="1">
    <citation type="journal article" date="2007" name="Appl. Environ. Microbiol.">
        <title>Genome sequence of the cellulolytic gliding bacterium Cytophaga hutchinsonii.</title>
        <authorList>
            <person name="Xie G."/>
            <person name="Bruce D.C."/>
            <person name="Challacombe J.F."/>
            <person name="Chertkov O."/>
            <person name="Detter J.C."/>
            <person name="Gilna P."/>
            <person name="Han C.S."/>
            <person name="Lucas S."/>
            <person name="Misra M."/>
            <person name="Myers G.L."/>
            <person name="Richardson P."/>
            <person name="Tapia R."/>
            <person name="Thayer N."/>
            <person name="Thompson L.S."/>
            <person name="Brettin T.S."/>
            <person name="Henrissat B."/>
            <person name="Wilson D.B."/>
            <person name="McBride M.J."/>
        </authorList>
    </citation>
    <scope>NUCLEOTIDE SEQUENCE [LARGE SCALE GENOMIC DNA]</scope>
    <source>
        <strain evidence="8">ATCC 33406 / DSM 1761 / CIP 103989 / NBRC 15051 / NCIMB 9469 / D465</strain>
    </source>
</reference>